<dbReference type="PANTHER" id="PTHR34065">
    <property type="entry name" value="CELL DIVISION CONTROL PROTEIN 14"/>
    <property type="match status" value="1"/>
</dbReference>
<organism evidence="1">
    <name type="scientific">Oryza meridionalis</name>
    <dbReference type="NCBI Taxonomy" id="40149"/>
    <lineage>
        <taxon>Eukaryota</taxon>
        <taxon>Viridiplantae</taxon>
        <taxon>Streptophyta</taxon>
        <taxon>Embryophyta</taxon>
        <taxon>Tracheophyta</taxon>
        <taxon>Spermatophyta</taxon>
        <taxon>Magnoliopsida</taxon>
        <taxon>Liliopsida</taxon>
        <taxon>Poales</taxon>
        <taxon>Poaceae</taxon>
        <taxon>BOP clade</taxon>
        <taxon>Oryzoideae</taxon>
        <taxon>Oryzeae</taxon>
        <taxon>Oryzinae</taxon>
        <taxon>Oryza</taxon>
    </lineage>
</organism>
<evidence type="ECO:0000313" key="1">
    <source>
        <dbReference type="EnsemblPlants" id="OMERI10G12600.1"/>
    </source>
</evidence>
<proteinExistence type="predicted"/>
<dbReference type="Proteomes" id="UP000008021">
    <property type="component" value="Chromosome 10"/>
</dbReference>
<dbReference type="STRING" id="40149.A0A0E0F008"/>
<keyword evidence="2" id="KW-1185">Reference proteome</keyword>
<sequence length="109" mass="11888">MSWNRSIDQCMGAVVPVLFEHSLRRAQDDAVVTVGQVLGISPAVKLSNPATDSEVALALRVLEGCCLLCRNCAAAAHRYDAVKLRKIVLAVIISYSSNNFLRISKNMKD</sequence>
<dbReference type="Gramene" id="OMERI10G12600.1">
    <property type="protein sequence ID" value="OMERI10G12600.1"/>
    <property type="gene ID" value="OMERI10G12600"/>
</dbReference>
<reference evidence="1" key="1">
    <citation type="submission" date="2015-04" db="UniProtKB">
        <authorList>
            <consortium name="EnsemblPlants"/>
        </authorList>
    </citation>
    <scope>IDENTIFICATION</scope>
</reference>
<dbReference type="HOGENOM" id="CLU_2188140_0_0_1"/>
<dbReference type="PANTHER" id="PTHR34065:SF2">
    <property type="entry name" value="OS10G0520900 PROTEIN"/>
    <property type="match status" value="1"/>
</dbReference>
<dbReference type="InterPro" id="IPR012535">
    <property type="entry name" value="Cell_div_Cdc14"/>
</dbReference>
<dbReference type="EnsemblPlants" id="OMERI10G12600.1">
    <property type="protein sequence ID" value="OMERI10G12600.1"/>
    <property type="gene ID" value="OMERI10G12600"/>
</dbReference>
<reference evidence="1" key="2">
    <citation type="submission" date="2018-05" db="EMBL/GenBank/DDBJ databases">
        <title>OmerRS3 (Oryza meridionalis Reference Sequence Version 3).</title>
        <authorList>
            <person name="Zhang J."/>
            <person name="Kudrna D."/>
            <person name="Lee S."/>
            <person name="Talag J."/>
            <person name="Welchert J."/>
            <person name="Wing R.A."/>
        </authorList>
    </citation>
    <scope>NUCLEOTIDE SEQUENCE [LARGE SCALE GENOMIC DNA]</scope>
    <source>
        <strain evidence="1">cv. OR44</strain>
    </source>
</reference>
<name>A0A0E0F008_9ORYZ</name>
<protein>
    <submittedName>
        <fullName evidence="1">Uncharacterized protein</fullName>
    </submittedName>
</protein>
<evidence type="ECO:0000313" key="2">
    <source>
        <dbReference type="Proteomes" id="UP000008021"/>
    </source>
</evidence>
<dbReference type="AlphaFoldDB" id="A0A0E0F008"/>
<accession>A0A0E0F008</accession>